<evidence type="ECO:0000256" key="4">
    <source>
        <dbReference type="ARBA" id="ARBA00022840"/>
    </source>
</evidence>
<proteinExistence type="inferred from homology"/>
<gene>
    <name evidence="11" type="ORF">PEVE_00035633</name>
</gene>
<evidence type="ECO:0000256" key="2">
    <source>
        <dbReference type="ARBA" id="ARBA00022490"/>
    </source>
</evidence>
<feature type="compositionally biased region" description="Polar residues" evidence="9">
    <location>
        <begin position="1209"/>
        <end position="1224"/>
    </location>
</feature>
<dbReference type="PROSITE" id="PS00411">
    <property type="entry name" value="KINESIN_MOTOR_1"/>
    <property type="match status" value="1"/>
</dbReference>
<feature type="region of interest" description="Disordered" evidence="9">
    <location>
        <begin position="1298"/>
        <end position="1319"/>
    </location>
</feature>
<sequence length="1319" mass="148702">PPLEEPLATLAPKAFWVIGNVAVISSEQNKFIHRSKIWLIVVQDTRIMPEEKEKIIPVRVALRIRPLVPKETGDGCKECIRCVPGHPQVIIGEDKAFTYDYVFQTFSKQADLYTKTVIPLLEGFFKGYNATVLAYGQTGSGKTYSMGTAFAMSTETNDERGVIPRLIETVFDWIDERKDTTEFLLKASFLEIHNEEIHDLLNPGPQEESKIAIRESHDGGIKIAGLQEVTITSGADMIRCLEQGSASRVTGATAMNSRSSRSHAIFTITLEQQELQGSELKKAKFHLVDLAGSERVKKTHAQGERFKEGVNINKGLLALGNVISALSDELRKSNAHVPYRDSKLTRLLQDSLGGNSNTLMIACVSPADSNFEETLNTLRYADRARQIKNKPIVNLDPAAAELARLRQQVQLLQMQLIQGQTITGTDHGGNGTESTAVNIQEMADRITELEAENEKLSSELHASVDQNTQMYEKVLVAELARDKMKRKFNELKNHFSSKVNARETTNVEAETDVSLAEELQSKLHELEDSINSTTQLEEEVKNEEQDATCSASPPEECDDSSSSVDASFVSQHALRQAELGRQLQELTKALALKEDLANKMVANDTRLTSMRKQYEETVRELEGEINRLEKEKVDLNVALNNVKTEHTDGKVKERNRNRIKELEAKISELKKKQVEQQKLLKLKEQSDNTIKKLNSEIQGMKSIRVKLMRQMKEESERFRALKEQKEKEIYQLKEQGRKRQFEYKKLESIHVKQQAVLKRKTEEVVAVQKRLKMALERQKVAAEKKSTHQQHQQKQAEGLMPRMKSWLSHEVEVLVSVGQARRTLETLIEDRKLLSRQLAELKHQEQDEDDEPAAKKMVQEGGTLGETKSKSVERQKKISTLENELELRSSQIAGLQHKIIDAEQGEKFKHRWNNIHTMAEGKAALQVLLNMTVEAKLINARAEKSREEAESQCQELKSREQSLMQQHQDEMSKLVRTQDEFVTALKEQHEEKVQCLLQQIPSKNDCQEETKEQLEEQIKTLQEEKSRLEEQLKKLTDFFANDSPSPKPKKKAKKSKKSTETIEVEDEDWALGLSEDDDVEDSIERDPDWVKSPWPLQKSKRRTRSTEQSSLSGQVSGCTCTGKCATNNCPCRRTSSGCSGDCGCKVTKCANRTQKLVTAVHDVDTAIAEGESEPLPLQSSELTEERKALSEVKNIPSKESNEPVKIKKTVSSKLKPNGTENQPVPSKLPKTLHKPHSSSSLSSSDEDAVQSRQHGFVRPGNTPGRTVPVHSLPRTPGFSFGSGKKVFVKKTISKFNPDNKRKRKLLRPVNTASSLGVKL</sequence>
<comment type="similarity">
    <text evidence="7">Belongs to the TRAFAC class myosin-kinesin ATPase superfamily. Kinesin family.</text>
</comment>
<name>A0ABN8MM78_9CNID</name>
<keyword evidence="6" id="KW-0206">Cytoskeleton</keyword>
<feature type="compositionally biased region" description="Polar residues" evidence="9">
    <location>
        <begin position="1106"/>
        <end position="1117"/>
    </location>
</feature>
<protein>
    <recommendedName>
        <fullName evidence="10">Kinesin motor domain-containing protein</fullName>
    </recommendedName>
</protein>
<dbReference type="InterPro" id="IPR036961">
    <property type="entry name" value="Kinesin_motor_dom_sf"/>
</dbReference>
<accession>A0ABN8MM78</accession>
<keyword evidence="12" id="KW-1185">Reference proteome</keyword>
<feature type="non-terminal residue" evidence="11">
    <location>
        <position position="1"/>
    </location>
</feature>
<feature type="region of interest" description="Disordered" evidence="9">
    <location>
        <begin position="1170"/>
        <end position="1280"/>
    </location>
</feature>
<dbReference type="PANTHER" id="PTHR47969">
    <property type="entry name" value="CHROMOSOME-ASSOCIATED KINESIN KIF4A-RELATED"/>
    <property type="match status" value="1"/>
</dbReference>
<feature type="binding site" evidence="7">
    <location>
        <begin position="136"/>
        <end position="143"/>
    </location>
    <ligand>
        <name>ATP</name>
        <dbReference type="ChEBI" id="CHEBI:30616"/>
    </ligand>
</feature>
<dbReference type="CDD" id="cd01372">
    <property type="entry name" value="KISc_KIF4"/>
    <property type="match status" value="1"/>
</dbReference>
<dbReference type="InterPro" id="IPR019821">
    <property type="entry name" value="Kinesin_motor_CS"/>
</dbReference>
<feature type="coiled-coil region" evidence="8">
    <location>
        <begin position="930"/>
        <end position="966"/>
    </location>
</feature>
<feature type="region of interest" description="Disordered" evidence="9">
    <location>
        <begin position="1036"/>
        <end position="1117"/>
    </location>
</feature>
<comment type="caution">
    <text evidence="11">The sequence shown here is derived from an EMBL/GenBank/DDBJ whole genome shotgun (WGS) entry which is preliminary data.</text>
</comment>
<dbReference type="InterPro" id="IPR027640">
    <property type="entry name" value="Kinesin-like_fam"/>
</dbReference>
<feature type="domain" description="Kinesin motor" evidence="10">
    <location>
        <begin position="57"/>
        <end position="387"/>
    </location>
</feature>
<dbReference type="EMBL" id="CALNXI010000555">
    <property type="protein sequence ID" value="CAH3029152.1"/>
    <property type="molecule type" value="Genomic_DNA"/>
</dbReference>
<keyword evidence="2" id="KW-0963">Cytoplasm</keyword>
<dbReference type="InterPro" id="IPR027417">
    <property type="entry name" value="P-loop_NTPase"/>
</dbReference>
<feature type="compositionally biased region" description="Polar residues" evidence="9">
    <location>
        <begin position="1310"/>
        <end position="1319"/>
    </location>
</feature>
<evidence type="ECO:0000256" key="9">
    <source>
        <dbReference type="SAM" id="MobiDB-lite"/>
    </source>
</evidence>
<keyword evidence="5 8" id="KW-0175">Coiled coil</keyword>
<feature type="compositionally biased region" description="Low complexity" evidence="9">
    <location>
        <begin position="550"/>
        <end position="564"/>
    </location>
</feature>
<feature type="compositionally biased region" description="Acidic residues" evidence="9">
    <location>
        <begin position="1062"/>
        <end position="1081"/>
    </location>
</feature>
<dbReference type="PROSITE" id="PS50067">
    <property type="entry name" value="KINESIN_MOTOR_2"/>
    <property type="match status" value="1"/>
</dbReference>
<dbReference type="PANTHER" id="PTHR47969:SF15">
    <property type="entry name" value="CHROMOSOME-ASSOCIATED KINESIN KIF4A-RELATED"/>
    <property type="match status" value="1"/>
</dbReference>
<dbReference type="SMART" id="SM00129">
    <property type="entry name" value="KISc"/>
    <property type="match status" value="1"/>
</dbReference>
<feature type="coiled-coil region" evidence="8">
    <location>
        <begin position="611"/>
        <end position="777"/>
    </location>
</feature>
<dbReference type="InterPro" id="IPR001752">
    <property type="entry name" value="Kinesin_motor_dom"/>
</dbReference>
<feature type="coiled-coil region" evidence="8">
    <location>
        <begin position="824"/>
        <end position="851"/>
    </location>
</feature>
<feature type="region of interest" description="Disordered" evidence="9">
    <location>
        <begin position="535"/>
        <end position="564"/>
    </location>
</feature>
<dbReference type="PRINTS" id="PR00380">
    <property type="entry name" value="KINESINHEAVY"/>
</dbReference>
<feature type="coiled-coil region" evidence="8">
    <location>
        <begin position="439"/>
        <end position="466"/>
    </location>
</feature>
<evidence type="ECO:0000259" key="10">
    <source>
        <dbReference type="PROSITE" id="PS50067"/>
    </source>
</evidence>
<dbReference type="Proteomes" id="UP001159427">
    <property type="component" value="Unassembled WGS sequence"/>
</dbReference>
<evidence type="ECO:0000313" key="12">
    <source>
        <dbReference type="Proteomes" id="UP001159427"/>
    </source>
</evidence>
<organism evidence="11 12">
    <name type="scientific">Porites evermanni</name>
    <dbReference type="NCBI Taxonomy" id="104178"/>
    <lineage>
        <taxon>Eukaryota</taxon>
        <taxon>Metazoa</taxon>
        <taxon>Cnidaria</taxon>
        <taxon>Anthozoa</taxon>
        <taxon>Hexacorallia</taxon>
        <taxon>Scleractinia</taxon>
        <taxon>Fungiina</taxon>
        <taxon>Poritidae</taxon>
        <taxon>Porites</taxon>
    </lineage>
</organism>
<dbReference type="Pfam" id="PF00225">
    <property type="entry name" value="Kinesin"/>
    <property type="match status" value="1"/>
</dbReference>
<dbReference type="Gene3D" id="3.40.850.10">
    <property type="entry name" value="Kinesin motor domain"/>
    <property type="match status" value="1"/>
</dbReference>
<keyword evidence="7" id="KW-0505">Motor protein</keyword>
<keyword evidence="3 7" id="KW-0547">Nucleotide-binding</keyword>
<feature type="compositionally biased region" description="Basic residues" evidence="9">
    <location>
        <begin position="1047"/>
        <end position="1056"/>
    </location>
</feature>
<evidence type="ECO:0000256" key="7">
    <source>
        <dbReference type="PROSITE-ProRule" id="PRU00283"/>
    </source>
</evidence>
<evidence type="ECO:0000313" key="11">
    <source>
        <dbReference type="EMBL" id="CAH3029152.1"/>
    </source>
</evidence>
<reference evidence="11 12" key="1">
    <citation type="submission" date="2022-05" db="EMBL/GenBank/DDBJ databases">
        <authorList>
            <consortium name="Genoscope - CEA"/>
            <person name="William W."/>
        </authorList>
    </citation>
    <scope>NUCLEOTIDE SEQUENCE [LARGE SCALE GENOMIC DNA]</scope>
</reference>
<evidence type="ECO:0000256" key="6">
    <source>
        <dbReference type="ARBA" id="ARBA00023212"/>
    </source>
</evidence>
<evidence type="ECO:0000256" key="1">
    <source>
        <dbReference type="ARBA" id="ARBA00004245"/>
    </source>
</evidence>
<evidence type="ECO:0000256" key="5">
    <source>
        <dbReference type="ARBA" id="ARBA00023054"/>
    </source>
</evidence>
<evidence type="ECO:0000256" key="8">
    <source>
        <dbReference type="SAM" id="Coils"/>
    </source>
</evidence>
<evidence type="ECO:0000256" key="3">
    <source>
        <dbReference type="ARBA" id="ARBA00022741"/>
    </source>
</evidence>
<dbReference type="SMART" id="SM01114">
    <property type="entry name" value="CXC"/>
    <property type="match status" value="1"/>
</dbReference>
<keyword evidence="4 7" id="KW-0067">ATP-binding</keyword>
<dbReference type="InterPro" id="IPR033467">
    <property type="entry name" value="Tesmin/TSO1-like_CXC"/>
</dbReference>
<dbReference type="SUPFAM" id="SSF52540">
    <property type="entry name" value="P-loop containing nucleoside triphosphate hydrolases"/>
    <property type="match status" value="1"/>
</dbReference>
<dbReference type="Pfam" id="PF25764">
    <property type="entry name" value="KIF21A_4th"/>
    <property type="match status" value="1"/>
</dbReference>
<comment type="subcellular location">
    <subcellularLocation>
        <location evidence="1">Cytoplasm</location>
        <location evidence="1">Cytoskeleton</location>
    </subcellularLocation>
</comment>